<reference evidence="2 3" key="1">
    <citation type="submission" date="2023-08" db="EMBL/GenBank/DDBJ databases">
        <title>Phytohabitans sansha sp. nov., isolated from marine sediment.</title>
        <authorList>
            <person name="Zhao Y."/>
            <person name="Yi K."/>
        </authorList>
    </citation>
    <scope>NUCLEOTIDE SEQUENCE [LARGE SCALE GENOMIC DNA]</scope>
    <source>
        <strain evidence="2 3">ZYX-F-186</strain>
    </source>
</reference>
<comment type="caution">
    <text evidence="2">The sequence shown here is derived from an EMBL/GenBank/DDBJ whole genome shotgun (WGS) entry which is preliminary data.</text>
</comment>
<organism evidence="2 3">
    <name type="scientific">Phytohabitans maris</name>
    <dbReference type="NCBI Taxonomy" id="3071409"/>
    <lineage>
        <taxon>Bacteria</taxon>
        <taxon>Bacillati</taxon>
        <taxon>Actinomycetota</taxon>
        <taxon>Actinomycetes</taxon>
        <taxon>Micromonosporales</taxon>
        <taxon>Micromonosporaceae</taxon>
    </lineage>
</organism>
<dbReference type="InterPro" id="IPR001544">
    <property type="entry name" value="Aminotrans_IV"/>
</dbReference>
<dbReference type="PANTHER" id="PTHR42743">
    <property type="entry name" value="AMINO-ACID AMINOTRANSFERASE"/>
    <property type="match status" value="1"/>
</dbReference>
<dbReference type="Proteomes" id="UP001230908">
    <property type="component" value="Unassembled WGS sequence"/>
</dbReference>
<keyword evidence="2" id="KW-0808">Transferase</keyword>
<keyword evidence="2" id="KW-0032">Aminotransferase</keyword>
<dbReference type="InterPro" id="IPR043132">
    <property type="entry name" value="BCAT-like_C"/>
</dbReference>
<dbReference type="SUPFAM" id="SSF56752">
    <property type="entry name" value="D-aminoacid aminotransferase-like PLP-dependent enzymes"/>
    <property type="match status" value="1"/>
</dbReference>
<evidence type="ECO:0000256" key="1">
    <source>
        <dbReference type="ARBA" id="ARBA00009320"/>
    </source>
</evidence>
<keyword evidence="3" id="KW-1185">Reference proteome</keyword>
<dbReference type="InterPro" id="IPR036038">
    <property type="entry name" value="Aminotransferase-like"/>
</dbReference>
<dbReference type="Pfam" id="PF01063">
    <property type="entry name" value="Aminotran_4"/>
    <property type="match status" value="1"/>
</dbReference>
<name>A0ABU0ZJW9_9ACTN</name>
<comment type="similarity">
    <text evidence="1">Belongs to the class-IV pyridoxal-phosphate-dependent aminotransferase family.</text>
</comment>
<sequence length="255" mass="26689">MQASVVAVLGRGVVPSGSPVMRADDPGVLGEGLFETMLVRGGRPWLLDEHLARLTASAPALGLAVPTSLAEFVLSACAEWPAEVEGALRLVCTPMTAFCTISPVPPRTLSLRVRTLPASSGLPFKSLSYGPSIIARRQAAASGVDDALWISPDGYALEGPTASLVWLDRDVLCTVPPSAGVLPGVTAAWLLAQAPSLGWRAEQRVISLADLHAMSGVWLASSVRGLAEIRVLDGIEMLPSPHTELLRSLVSHPPG</sequence>
<dbReference type="GO" id="GO:0008483">
    <property type="term" value="F:transaminase activity"/>
    <property type="evidence" value="ECO:0007669"/>
    <property type="project" value="UniProtKB-KW"/>
</dbReference>
<dbReference type="Gene3D" id="3.20.10.10">
    <property type="entry name" value="D-amino Acid Aminotransferase, subunit A, domain 2"/>
    <property type="match status" value="1"/>
</dbReference>
<protein>
    <submittedName>
        <fullName evidence="2">Aminotransferase class IV</fullName>
    </submittedName>
</protein>
<dbReference type="Gene3D" id="3.30.470.10">
    <property type="match status" value="1"/>
</dbReference>
<accession>A0ABU0ZJW9</accession>
<dbReference type="InterPro" id="IPR043131">
    <property type="entry name" value="BCAT-like_N"/>
</dbReference>
<dbReference type="PANTHER" id="PTHR42743:SF11">
    <property type="entry name" value="AMINODEOXYCHORISMATE LYASE"/>
    <property type="match status" value="1"/>
</dbReference>
<dbReference type="CDD" id="cd00449">
    <property type="entry name" value="PLPDE_IV"/>
    <property type="match status" value="1"/>
</dbReference>
<gene>
    <name evidence="2" type="ORF">RB614_19395</name>
</gene>
<dbReference type="InterPro" id="IPR050571">
    <property type="entry name" value="Class-IV_PLP-Dep_Aminotrnsfr"/>
</dbReference>
<evidence type="ECO:0000313" key="3">
    <source>
        <dbReference type="Proteomes" id="UP001230908"/>
    </source>
</evidence>
<proteinExistence type="inferred from homology"/>
<evidence type="ECO:0000313" key="2">
    <source>
        <dbReference type="EMBL" id="MDQ7906684.1"/>
    </source>
</evidence>
<dbReference type="EMBL" id="JAVHUY010000017">
    <property type="protein sequence ID" value="MDQ7906684.1"/>
    <property type="molecule type" value="Genomic_DNA"/>
</dbReference>